<dbReference type="SUPFAM" id="SSF81383">
    <property type="entry name" value="F-box domain"/>
    <property type="match status" value="1"/>
</dbReference>
<dbReference type="Gene3D" id="1.20.1280.50">
    <property type="match status" value="1"/>
</dbReference>
<dbReference type="Pfam" id="PF12937">
    <property type="entry name" value="F-box-like"/>
    <property type="match status" value="1"/>
</dbReference>
<dbReference type="PANTHER" id="PTHR38926">
    <property type="entry name" value="F-BOX DOMAIN CONTAINING PROTEIN, EXPRESSED"/>
    <property type="match status" value="1"/>
</dbReference>
<comment type="caution">
    <text evidence="3">The sequence shown here is derived from an EMBL/GenBank/DDBJ whole genome shotgun (WGS) entry which is preliminary data.</text>
</comment>
<dbReference type="InterPro" id="IPR036047">
    <property type="entry name" value="F-box-like_dom_sf"/>
</dbReference>
<protein>
    <recommendedName>
        <fullName evidence="2">F-box domain-containing protein</fullName>
    </recommendedName>
</protein>
<accession>A0A4Y9XMM7</accession>
<evidence type="ECO:0000313" key="3">
    <source>
        <dbReference type="EMBL" id="TFY50603.1"/>
    </source>
</evidence>
<dbReference type="EMBL" id="SEOQ01001766">
    <property type="protein sequence ID" value="TFY50603.1"/>
    <property type="molecule type" value="Genomic_DNA"/>
</dbReference>
<dbReference type="SUPFAM" id="SSF52047">
    <property type="entry name" value="RNI-like"/>
    <property type="match status" value="1"/>
</dbReference>
<dbReference type="Gene3D" id="3.80.10.10">
    <property type="entry name" value="Ribonuclease Inhibitor"/>
    <property type="match status" value="1"/>
</dbReference>
<feature type="region of interest" description="Disordered" evidence="1">
    <location>
        <begin position="1"/>
        <end position="31"/>
    </location>
</feature>
<evidence type="ECO:0000259" key="2">
    <source>
        <dbReference type="Pfam" id="PF12937"/>
    </source>
</evidence>
<dbReference type="InterPro" id="IPR001810">
    <property type="entry name" value="F-box_dom"/>
</dbReference>
<proteinExistence type="predicted"/>
<keyword evidence="4" id="KW-1185">Reference proteome</keyword>
<evidence type="ECO:0000256" key="1">
    <source>
        <dbReference type="SAM" id="MobiDB-lite"/>
    </source>
</evidence>
<dbReference type="OrthoDB" id="3266451at2759"/>
<dbReference type="AlphaFoldDB" id="A0A4Y9XMM7"/>
<gene>
    <name evidence="3" type="ORF">EVG20_g11426</name>
</gene>
<dbReference type="InterPro" id="IPR032675">
    <property type="entry name" value="LRR_dom_sf"/>
</dbReference>
<feature type="domain" description="F-box" evidence="2">
    <location>
        <begin position="39"/>
        <end position="96"/>
    </location>
</feature>
<name>A0A4Y9XMM7_9AGAM</name>
<reference evidence="3 4" key="1">
    <citation type="submission" date="2019-02" db="EMBL/GenBank/DDBJ databases">
        <title>Genome sequencing of the rare red list fungi Dentipellis fragilis.</title>
        <authorList>
            <person name="Buettner E."/>
            <person name="Kellner H."/>
        </authorList>
    </citation>
    <scope>NUCLEOTIDE SEQUENCE [LARGE SCALE GENOMIC DNA]</scope>
    <source>
        <strain evidence="3 4">DSM 105465</strain>
    </source>
</reference>
<evidence type="ECO:0000313" key="4">
    <source>
        <dbReference type="Proteomes" id="UP000298327"/>
    </source>
</evidence>
<dbReference type="Proteomes" id="UP000298327">
    <property type="component" value="Unassembled WGS sequence"/>
</dbReference>
<dbReference type="PANTHER" id="PTHR38926:SF72">
    <property type="entry name" value="IM:7136021-RELATED"/>
    <property type="match status" value="1"/>
</dbReference>
<sequence>MLASRNESGLQEPAVSENDSDEAQIIHTDPPSTEISIAARLPTEILLQIFAECVDEELDPATIGYSAHNVQQLTHVCRSWREIAVDYPALWTKVAFSSSPMTSSMLDRSKSALLTIHANLTPDHLCQSGRSSAEREVYKLFKRVRHALSQAPRVREITLRSRSCIDLSRLIKDFPTSIPNLESFTLKAVTHENHAAFDVPQELFKRDTLPLHQLELQCCSIPEALLNVLPSHCSKLTRLELHHVAPLTRQGILRVVEAAAGSIEILVLDHVSSFSSPFTGPEHGLALCLPRLSTLHLRGRAEITFCLLRSFTIPSDSRLRLEFCLSVLTPAFRYSPLAKHSNSGSPVRSLLFHHAPQQLCEPYDRGLRLLGYTETATPEYYYAEPEDAKVDIHFSCWEDLERHILTDTLLKLWRAVVNNGKEVHAVTIARISCISTAVWAQLLRNVPGVRELCIHGSPVLRALCAVLGACTPGVGDGSSSVPASSMLLLPDLQTLTVCEGVFRSFPSHRMGSGTRGADFEALMACLEARKNAGKRLEKLVVCYSDASRSDMEELGTMVDEVGLGRQPFWARQHTHSRCDSKGRRQPRMSRSQAAVFSEHQSHFLCRSLFMKIQLASLIDTLGGLKLYSIVLMNQSMLRAVPPIAHVYPVCSDIHEWHKQCLFPEDMINR</sequence>
<organism evidence="3 4">
    <name type="scientific">Dentipellis fragilis</name>
    <dbReference type="NCBI Taxonomy" id="205917"/>
    <lineage>
        <taxon>Eukaryota</taxon>
        <taxon>Fungi</taxon>
        <taxon>Dikarya</taxon>
        <taxon>Basidiomycota</taxon>
        <taxon>Agaricomycotina</taxon>
        <taxon>Agaricomycetes</taxon>
        <taxon>Russulales</taxon>
        <taxon>Hericiaceae</taxon>
        <taxon>Dentipellis</taxon>
    </lineage>
</organism>